<name>A0A4S8MVH7_DENBC</name>
<reference evidence="1 2" key="1">
    <citation type="journal article" date="2019" name="Nat. Ecol. Evol.">
        <title>Megaphylogeny resolves global patterns of mushroom evolution.</title>
        <authorList>
            <person name="Varga T."/>
            <person name="Krizsan K."/>
            <person name="Foldi C."/>
            <person name="Dima B."/>
            <person name="Sanchez-Garcia M."/>
            <person name="Sanchez-Ramirez S."/>
            <person name="Szollosi G.J."/>
            <person name="Szarkandi J.G."/>
            <person name="Papp V."/>
            <person name="Albert L."/>
            <person name="Andreopoulos W."/>
            <person name="Angelini C."/>
            <person name="Antonin V."/>
            <person name="Barry K.W."/>
            <person name="Bougher N.L."/>
            <person name="Buchanan P."/>
            <person name="Buyck B."/>
            <person name="Bense V."/>
            <person name="Catcheside P."/>
            <person name="Chovatia M."/>
            <person name="Cooper J."/>
            <person name="Damon W."/>
            <person name="Desjardin D."/>
            <person name="Finy P."/>
            <person name="Geml J."/>
            <person name="Haridas S."/>
            <person name="Hughes K."/>
            <person name="Justo A."/>
            <person name="Karasinski D."/>
            <person name="Kautmanova I."/>
            <person name="Kiss B."/>
            <person name="Kocsube S."/>
            <person name="Kotiranta H."/>
            <person name="LaButti K.M."/>
            <person name="Lechner B.E."/>
            <person name="Liimatainen K."/>
            <person name="Lipzen A."/>
            <person name="Lukacs Z."/>
            <person name="Mihaltcheva S."/>
            <person name="Morgado L.N."/>
            <person name="Niskanen T."/>
            <person name="Noordeloos M.E."/>
            <person name="Ohm R.A."/>
            <person name="Ortiz-Santana B."/>
            <person name="Ovrebo C."/>
            <person name="Racz N."/>
            <person name="Riley R."/>
            <person name="Savchenko A."/>
            <person name="Shiryaev A."/>
            <person name="Soop K."/>
            <person name="Spirin V."/>
            <person name="Szebenyi C."/>
            <person name="Tomsovsky M."/>
            <person name="Tulloss R.E."/>
            <person name="Uehling J."/>
            <person name="Grigoriev I.V."/>
            <person name="Vagvolgyi C."/>
            <person name="Papp T."/>
            <person name="Martin F.M."/>
            <person name="Miettinen O."/>
            <person name="Hibbett D.S."/>
            <person name="Nagy L.G."/>
        </authorList>
    </citation>
    <scope>NUCLEOTIDE SEQUENCE [LARGE SCALE GENOMIC DNA]</scope>
    <source>
        <strain evidence="1 2">CBS 962.96</strain>
    </source>
</reference>
<dbReference type="AlphaFoldDB" id="A0A4S8MVH7"/>
<organism evidence="1 2">
    <name type="scientific">Dendrothele bispora (strain CBS 962.96)</name>
    <dbReference type="NCBI Taxonomy" id="1314807"/>
    <lineage>
        <taxon>Eukaryota</taxon>
        <taxon>Fungi</taxon>
        <taxon>Dikarya</taxon>
        <taxon>Basidiomycota</taxon>
        <taxon>Agaricomycotina</taxon>
        <taxon>Agaricomycetes</taxon>
        <taxon>Agaricomycetidae</taxon>
        <taxon>Agaricales</taxon>
        <taxon>Agaricales incertae sedis</taxon>
        <taxon>Dendrothele</taxon>
    </lineage>
</organism>
<dbReference type="Proteomes" id="UP000297245">
    <property type="component" value="Unassembled WGS sequence"/>
</dbReference>
<evidence type="ECO:0000313" key="1">
    <source>
        <dbReference type="EMBL" id="THV07278.1"/>
    </source>
</evidence>
<protein>
    <submittedName>
        <fullName evidence="1">Uncharacterized protein</fullName>
    </submittedName>
</protein>
<evidence type="ECO:0000313" key="2">
    <source>
        <dbReference type="Proteomes" id="UP000297245"/>
    </source>
</evidence>
<dbReference type="EMBL" id="ML179038">
    <property type="protein sequence ID" value="THV07278.1"/>
    <property type="molecule type" value="Genomic_DNA"/>
</dbReference>
<gene>
    <name evidence="1" type="ORF">K435DRAFT_772637</name>
</gene>
<proteinExistence type="predicted"/>
<sequence length="193" mass="21496">MCLEVFAYPDESPSQSEIQPLSLKRTHQGNLDIVFSEAKLIQNAVSDKDNTRKLRFIASAYSSSPRVPKDLVVFDVNLHLDGTITWKSITQTSTGNESYNLQGTTCRRISEFDHTRARLALEDSGQIKLYDLLLAENDSSGIQQLGPDVAPGTMIGEWGEETDPGPVWDYVFDGFAGRLCLVHERWVVVGSFV</sequence>
<keyword evidence="2" id="KW-1185">Reference proteome</keyword>
<accession>A0A4S8MVH7</accession>